<dbReference type="RefSeq" id="WP_006970902.1">
    <property type="nucleotide sequence ID" value="NZ_ABCS01000015.1"/>
</dbReference>
<proteinExistence type="predicted"/>
<reference evidence="1 2" key="1">
    <citation type="submission" date="2007-06" db="EMBL/GenBank/DDBJ databases">
        <authorList>
            <person name="Shimkets L."/>
            <person name="Ferriera S."/>
            <person name="Johnson J."/>
            <person name="Kravitz S."/>
            <person name="Beeson K."/>
            <person name="Sutton G."/>
            <person name="Rogers Y.-H."/>
            <person name="Friedman R."/>
            <person name="Frazier M."/>
            <person name="Venter J.C."/>
        </authorList>
    </citation>
    <scope>NUCLEOTIDE SEQUENCE [LARGE SCALE GENOMIC DNA]</scope>
    <source>
        <strain evidence="1 2">SIR-1</strain>
    </source>
</reference>
<evidence type="ECO:0000313" key="1">
    <source>
        <dbReference type="EMBL" id="EDM79890.1"/>
    </source>
</evidence>
<gene>
    <name evidence="1" type="ORF">PPSIR1_22651</name>
</gene>
<dbReference type="Proteomes" id="UP000005801">
    <property type="component" value="Unassembled WGS sequence"/>
</dbReference>
<dbReference type="AlphaFoldDB" id="A6G2F3"/>
<name>A6G2F3_9BACT</name>
<organism evidence="1 2">
    <name type="scientific">Plesiocystis pacifica SIR-1</name>
    <dbReference type="NCBI Taxonomy" id="391625"/>
    <lineage>
        <taxon>Bacteria</taxon>
        <taxon>Pseudomonadati</taxon>
        <taxon>Myxococcota</taxon>
        <taxon>Polyangia</taxon>
        <taxon>Nannocystales</taxon>
        <taxon>Nannocystaceae</taxon>
        <taxon>Plesiocystis</taxon>
    </lineage>
</organism>
<sequence>MLCMSCAVGMAGCEGAGEGSDSEAFADAALEDFREGEAEALLLPAVQAVELTLLDEGTVDNARLELRFAKGQALEPKIVMELDEGEVVTLRDDGGEGDLEAFDGIYSAIVSFDLGAEAERRLAYLERVEDGSQVTRFRGRNALETQAFEASALDFVFDGEAVAPASLEPQAFVGASLSFPSAPAPMATTTDFEKTLAVRDLHVVQDPTRTGVWRKVGGTCKFTGDAYGSHGFSHLMNEMATPAGVPVETWVQDWLLTYENNQSVNGQTTQSNPSGVAEIWNRFPHTVEDNQVHVFNDTLDLSAPPFQLLAIVNRVDLHEAGVGGNAGELRYVFQLVDPDTCEPMNTTVIFEYEVPITGCSATRSYASSWYDLDGVGLGTPTYNAMLEAITEPVVASGANPNHVTGSALGQLRVNSQTLFWPHYSGHQWHMREYVNTGAELRMQPVAMTPAFAYEYPDTNTAKQPIDDFINTYAADIVAGSYTVEPFYPGTSTPFQGAYAPYGYLNHSRPSPFSGSDVVYFDPFVSASSSVPAWAAPGVINWAGMQRARYWGSHHADLEARHEFSLNTCSGCHGRETFEDAGGLYQQTLTYGVSRSVAGAVAEEPFLHVRAQSPVDAGPAQFSRFMTGTDDGCTTPSGLVAPLGTETCTASCCPVGDPANGPSAAQYHYDDLDRRGQELEAIVHSSCLQMVSASQVHHLQLTPAH</sequence>
<dbReference type="NCBIfam" id="NF041940">
    <property type="entry name" value="choice_anch_X"/>
    <property type="match status" value="1"/>
</dbReference>
<keyword evidence="1" id="KW-0449">Lipoprotein</keyword>
<dbReference type="STRING" id="391625.PPSIR1_22651"/>
<dbReference type="eggNOG" id="COG1572">
    <property type="taxonomic scope" value="Bacteria"/>
</dbReference>
<protein>
    <submittedName>
        <fullName evidence="1">Putative lipoprotein</fullName>
    </submittedName>
</protein>
<keyword evidence="2" id="KW-1185">Reference proteome</keyword>
<evidence type="ECO:0000313" key="2">
    <source>
        <dbReference type="Proteomes" id="UP000005801"/>
    </source>
</evidence>
<dbReference type="EMBL" id="ABCS01000015">
    <property type="protein sequence ID" value="EDM79890.1"/>
    <property type="molecule type" value="Genomic_DNA"/>
</dbReference>
<comment type="caution">
    <text evidence="1">The sequence shown here is derived from an EMBL/GenBank/DDBJ whole genome shotgun (WGS) entry which is preliminary data.</text>
</comment>
<accession>A6G2F3</accession>